<evidence type="ECO:0000256" key="1">
    <source>
        <dbReference type="ARBA" id="ARBA00005694"/>
    </source>
</evidence>
<evidence type="ECO:0000313" key="10">
    <source>
        <dbReference type="Proteomes" id="UP000298652"/>
    </source>
</evidence>
<accession>A0A4U6T145</accession>
<dbReference type="CDD" id="cd00202">
    <property type="entry name" value="ZnF_GATA"/>
    <property type="match status" value="1"/>
</dbReference>
<dbReference type="InterPro" id="IPR013088">
    <property type="entry name" value="Znf_NHR/GATA"/>
</dbReference>
<protein>
    <recommendedName>
        <fullName evidence="8">GATA-type domain-containing protein</fullName>
    </recommendedName>
</protein>
<proteinExistence type="inferred from homology"/>
<dbReference type="EMBL" id="CM016560">
    <property type="protein sequence ID" value="TKV93532.1"/>
    <property type="molecule type" value="Genomic_DNA"/>
</dbReference>
<evidence type="ECO:0000256" key="2">
    <source>
        <dbReference type="ARBA" id="ARBA00022723"/>
    </source>
</evidence>
<dbReference type="Pfam" id="PF00320">
    <property type="entry name" value="GATA"/>
    <property type="match status" value="1"/>
</dbReference>
<dbReference type="GO" id="GO:0008270">
    <property type="term" value="F:zinc ion binding"/>
    <property type="evidence" value="ECO:0007669"/>
    <property type="project" value="UniProtKB-KW"/>
</dbReference>
<keyword evidence="3 6" id="KW-0863">Zinc-finger</keyword>
<keyword evidence="4" id="KW-0862">Zinc</keyword>
<evidence type="ECO:0000256" key="4">
    <source>
        <dbReference type="ARBA" id="ARBA00022833"/>
    </source>
</evidence>
<sequence>MVVENAPHGDSVAAVADELFFSAGAGVDLETFFDHAVRVAAAPCFRVFAVLGWEMRGLTQGRFLQALEVAAAGSSGAKGEEEELEWLSNKDAFPAVETMLPAAAPRPPTKGARRRRRVVAKKAMAGRRCRHCGTEETPQWREGPEGAATLCNACGLRYRSGRLVPEYRPASSPTFSPEMHSNRHNRVVEMRRQRQVAAVASPGAAFGEKALGAVSSEALPKGERPAKRLRFRQQSPANPALRSPFEEAEPKNPAPAAPPRLFPTLTLEEGPQAVEATAGRLGGGDGDGGGAQRGGSKLIFDVLGFSSYRQQLSYNSVLGHRVQLVRAVGEVQLYTKCNARRCAKEGEAVGGVGKARRWEEGGAPQRAQAAALAREAEECATASAMEKKPRNQCDEGKDGEGNFSSRLRYPLYSCMEVNELERREDKIEGEEECSASAVIGRRLHWSKKRSSRDRILRSLGKEDSASQARFCRVEGLARSSTWSGRVKCRIGCRGSVLADRREGRALQARVLQAR</sequence>
<dbReference type="SMART" id="SM00401">
    <property type="entry name" value="ZnF_GATA"/>
    <property type="match status" value="1"/>
</dbReference>
<evidence type="ECO:0000256" key="6">
    <source>
        <dbReference type="PROSITE-ProRule" id="PRU00094"/>
    </source>
</evidence>
<dbReference type="GO" id="GO:0005634">
    <property type="term" value="C:nucleus"/>
    <property type="evidence" value="ECO:0007669"/>
    <property type="project" value="TreeGrafter"/>
</dbReference>
<dbReference type="PANTHER" id="PTHR45658">
    <property type="entry name" value="GATA TRANSCRIPTION FACTOR"/>
    <property type="match status" value="1"/>
</dbReference>
<feature type="region of interest" description="Disordered" evidence="7">
    <location>
        <begin position="380"/>
        <end position="399"/>
    </location>
</feature>
<dbReference type="InterPro" id="IPR051140">
    <property type="entry name" value="GATA_TF"/>
</dbReference>
<dbReference type="FunFam" id="3.30.50.10:FF:000038">
    <property type="entry name" value="GATA transcription factor 14"/>
    <property type="match status" value="1"/>
</dbReference>
<keyword evidence="10" id="KW-1185">Reference proteome</keyword>
<dbReference type="Proteomes" id="UP000298652">
    <property type="component" value="Chromosome 9"/>
</dbReference>
<dbReference type="GO" id="GO:0030154">
    <property type="term" value="P:cell differentiation"/>
    <property type="evidence" value="ECO:0007669"/>
    <property type="project" value="TreeGrafter"/>
</dbReference>
<dbReference type="InterPro" id="IPR000679">
    <property type="entry name" value="Znf_GATA"/>
</dbReference>
<gene>
    <name evidence="9" type="ORF">SEVIR_9G231900v2</name>
</gene>
<feature type="compositionally biased region" description="Basic and acidic residues" evidence="7">
    <location>
        <begin position="385"/>
        <end position="399"/>
    </location>
</feature>
<dbReference type="SUPFAM" id="SSF57716">
    <property type="entry name" value="Glucocorticoid receptor-like (DNA-binding domain)"/>
    <property type="match status" value="1"/>
</dbReference>
<dbReference type="Gene3D" id="3.30.50.10">
    <property type="entry name" value="Erythroid Transcription Factor GATA-1, subunit A"/>
    <property type="match status" value="1"/>
</dbReference>
<evidence type="ECO:0000256" key="3">
    <source>
        <dbReference type="ARBA" id="ARBA00022771"/>
    </source>
</evidence>
<comment type="similarity">
    <text evidence="1">Belongs to the type IV zinc-finger family. Class A subfamily.</text>
</comment>
<evidence type="ECO:0000256" key="5">
    <source>
        <dbReference type="ARBA" id="ARBA00023159"/>
    </source>
</evidence>
<organism evidence="9 10">
    <name type="scientific">Setaria viridis</name>
    <name type="common">Green bristlegrass</name>
    <name type="synonym">Setaria italica subsp. viridis</name>
    <dbReference type="NCBI Taxonomy" id="4556"/>
    <lineage>
        <taxon>Eukaryota</taxon>
        <taxon>Viridiplantae</taxon>
        <taxon>Streptophyta</taxon>
        <taxon>Embryophyta</taxon>
        <taxon>Tracheophyta</taxon>
        <taxon>Spermatophyta</taxon>
        <taxon>Magnoliopsida</taxon>
        <taxon>Liliopsida</taxon>
        <taxon>Poales</taxon>
        <taxon>Poaceae</taxon>
        <taxon>PACMAD clade</taxon>
        <taxon>Panicoideae</taxon>
        <taxon>Panicodae</taxon>
        <taxon>Paniceae</taxon>
        <taxon>Cenchrinae</taxon>
        <taxon>Setaria</taxon>
    </lineage>
</organism>
<keyword evidence="5" id="KW-0010">Activator</keyword>
<dbReference type="GO" id="GO:0006355">
    <property type="term" value="P:regulation of DNA-templated transcription"/>
    <property type="evidence" value="ECO:0007669"/>
    <property type="project" value="InterPro"/>
</dbReference>
<evidence type="ECO:0000259" key="8">
    <source>
        <dbReference type="PROSITE" id="PS50114"/>
    </source>
</evidence>
<name>A0A4U6T145_SETVI</name>
<evidence type="ECO:0000256" key="7">
    <source>
        <dbReference type="SAM" id="MobiDB-lite"/>
    </source>
</evidence>
<reference evidence="9" key="1">
    <citation type="submission" date="2019-03" db="EMBL/GenBank/DDBJ databases">
        <title>WGS assembly of Setaria viridis.</title>
        <authorList>
            <person name="Huang P."/>
            <person name="Jenkins J."/>
            <person name="Grimwood J."/>
            <person name="Barry K."/>
            <person name="Healey A."/>
            <person name="Mamidi S."/>
            <person name="Sreedasyam A."/>
            <person name="Shu S."/>
            <person name="Feldman M."/>
            <person name="Wu J."/>
            <person name="Yu Y."/>
            <person name="Chen C."/>
            <person name="Johnson J."/>
            <person name="Rokhsar D."/>
            <person name="Baxter I."/>
            <person name="Schmutz J."/>
            <person name="Brutnell T."/>
            <person name="Kellogg E."/>
        </authorList>
    </citation>
    <scope>NUCLEOTIDE SEQUENCE [LARGE SCALE GENOMIC DNA]</scope>
</reference>
<dbReference type="PANTHER" id="PTHR45658:SF146">
    <property type="entry name" value="GATA-TYPE DOMAIN-CONTAINING PROTEIN"/>
    <property type="match status" value="1"/>
</dbReference>
<dbReference type="AlphaFoldDB" id="A0A4U6T145"/>
<feature type="compositionally biased region" description="Pro residues" evidence="7">
    <location>
        <begin position="252"/>
        <end position="261"/>
    </location>
</feature>
<dbReference type="PROSITE" id="PS50114">
    <property type="entry name" value="GATA_ZN_FINGER_2"/>
    <property type="match status" value="1"/>
</dbReference>
<dbReference type="GO" id="GO:0043565">
    <property type="term" value="F:sequence-specific DNA binding"/>
    <property type="evidence" value="ECO:0007669"/>
    <property type="project" value="InterPro"/>
</dbReference>
<dbReference type="Gramene" id="TKV93532">
    <property type="protein sequence ID" value="TKV93532"/>
    <property type="gene ID" value="SEVIR_9G231900v2"/>
</dbReference>
<feature type="domain" description="GATA-type" evidence="8">
    <location>
        <begin position="123"/>
        <end position="159"/>
    </location>
</feature>
<dbReference type="PROSITE" id="PS00344">
    <property type="entry name" value="GATA_ZN_FINGER_1"/>
    <property type="match status" value="1"/>
</dbReference>
<feature type="region of interest" description="Disordered" evidence="7">
    <location>
        <begin position="217"/>
        <end position="263"/>
    </location>
</feature>
<evidence type="ECO:0000313" key="9">
    <source>
        <dbReference type="EMBL" id="TKV93532.1"/>
    </source>
</evidence>
<keyword evidence="2" id="KW-0479">Metal-binding</keyword>